<dbReference type="AlphaFoldDB" id="A0A1I2MZP8"/>
<evidence type="ECO:0000256" key="2">
    <source>
        <dbReference type="ARBA" id="ARBA00005587"/>
    </source>
</evidence>
<proteinExistence type="inferred from homology"/>
<evidence type="ECO:0008006" key="9">
    <source>
        <dbReference type="Google" id="ProtNLM"/>
    </source>
</evidence>
<dbReference type="GO" id="GO:0005886">
    <property type="term" value="C:plasma membrane"/>
    <property type="evidence" value="ECO:0007669"/>
    <property type="project" value="TreeGrafter"/>
</dbReference>
<feature type="transmembrane region" description="Helical" evidence="6">
    <location>
        <begin position="129"/>
        <end position="150"/>
    </location>
</feature>
<feature type="transmembrane region" description="Helical" evidence="6">
    <location>
        <begin position="39"/>
        <end position="57"/>
    </location>
</feature>
<dbReference type="GO" id="GO:0071422">
    <property type="term" value="P:succinate transmembrane transport"/>
    <property type="evidence" value="ECO:0007669"/>
    <property type="project" value="TreeGrafter"/>
</dbReference>
<organism evidence="7 8">
    <name type="scientific">Desulfotruncus arcticus DSM 17038</name>
    <dbReference type="NCBI Taxonomy" id="1121424"/>
    <lineage>
        <taxon>Bacteria</taxon>
        <taxon>Bacillati</taxon>
        <taxon>Bacillota</taxon>
        <taxon>Clostridia</taxon>
        <taxon>Eubacteriales</taxon>
        <taxon>Desulfallaceae</taxon>
        <taxon>Desulfotruncus</taxon>
    </lineage>
</organism>
<feature type="transmembrane region" description="Helical" evidence="6">
    <location>
        <begin position="103"/>
        <end position="123"/>
    </location>
</feature>
<evidence type="ECO:0000313" key="7">
    <source>
        <dbReference type="EMBL" id="SFF97064.1"/>
    </source>
</evidence>
<name>A0A1I2MZP8_9FIRM</name>
<dbReference type="InterPro" id="IPR000791">
    <property type="entry name" value="Gpr1/Fun34/SatP-like"/>
</dbReference>
<sequence length="205" mass="21699">MSQGHAANPGPAGLVALAMACFTFYAVHTGKVEGSCIPLLGIWLLGGFIVQVIVGVMELNHGNVLGGNVFTFFSAFFMFATGAELIFKYLAGAYGWPAIDARIDGWAWLPLAIALLCWTPGYFKSPLSLLGVVLALDIAVPVVALMDMGVIGHEWHVVSGNFLLIAGIFGLYTSTGVVLNTVYERTIIPMGGPLIKPKTVATIAK</sequence>
<dbReference type="EMBL" id="FOOX01000001">
    <property type="protein sequence ID" value="SFF97064.1"/>
    <property type="molecule type" value="Genomic_DNA"/>
</dbReference>
<dbReference type="OrthoDB" id="9787939at2"/>
<evidence type="ECO:0000256" key="6">
    <source>
        <dbReference type="SAM" id="Phobius"/>
    </source>
</evidence>
<dbReference type="RefSeq" id="WP_092467929.1">
    <property type="nucleotide sequence ID" value="NZ_FOOX01000001.1"/>
</dbReference>
<dbReference type="InterPro" id="IPR047623">
    <property type="entry name" value="SatP"/>
</dbReference>
<evidence type="ECO:0000256" key="5">
    <source>
        <dbReference type="ARBA" id="ARBA00023136"/>
    </source>
</evidence>
<keyword evidence="5 6" id="KW-0472">Membrane</keyword>
<comment type="similarity">
    <text evidence="2">Belongs to the acetate uptake transporter (AceTr) (TC 2.A.96) family.</text>
</comment>
<dbReference type="STRING" id="341036.SAMN05660649_00263"/>
<feature type="transmembrane region" description="Helical" evidence="6">
    <location>
        <begin position="162"/>
        <end position="183"/>
    </location>
</feature>
<evidence type="ECO:0000313" key="8">
    <source>
        <dbReference type="Proteomes" id="UP000199337"/>
    </source>
</evidence>
<gene>
    <name evidence="7" type="ORF">SAMN05660649_00263</name>
</gene>
<feature type="transmembrane region" description="Helical" evidence="6">
    <location>
        <begin position="69"/>
        <end position="91"/>
    </location>
</feature>
<feature type="transmembrane region" description="Helical" evidence="6">
    <location>
        <begin position="6"/>
        <end position="27"/>
    </location>
</feature>
<protein>
    <recommendedName>
        <fullName evidence="9">GPR1/FUN34/yaaH family protein</fullName>
    </recommendedName>
</protein>
<dbReference type="Pfam" id="PF01184">
    <property type="entry name" value="Gpr1_Fun34_YaaH"/>
    <property type="match status" value="1"/>
</dbReference>
<dbReference type="Proteomes" id="UP000199337">
    <property type="component" value="Unassembled WGS sequence"/>
</dbReference>
<keyword evidence="4 6" id="KW-1133">Transmembrane helix</keyword>
<accession>A0A1I2MZP8</accession>
<keyword evidence="3 6" id="KW-0812">Transmembrane</keyword>
<dbReference type="GO" id="GO:0015360">
    <property type="term" value="F:acetate:proton symporter activity"/>
    <property type="evidence" value="ECO:0007669"/>
    <property type="project" value="TreeGrafter"/>
</dbReference>
<dbReference type="PANTHER" id="PTHR30178">
    <property type="entry name" value="INNER MEMBRANE PROTEIN YAAH"/>
    <property type="match status" value="1"/>
</dbReference>
<evidence type="ECO:0000256" key="4">
    <source>
        <dbReference type="ARBA" id="ARBA00022989"/>
    </source>
</evidence>
<comment type="subcellular location">
    <subcellularLocation>
        <location evidence="1">Membrane</location>
        <topology evidence="1">Multi-pass membrane protein</topology>
    </subcellularLocation>
</comment>
<dbReference type="PANTHER" id="PTHR30178:SF3">
    <property type="entry name" value="SUCCINATE-ACETATE_PROTON SYMPORTER SATP"/>
    <property type="match status" value="1"/>
</dbReference>
<reference evidence="8" key="1">
    <citation type="submission" date="2016-10" db="EMBL/GenBank/DDBJ databases">
        <authorList>
            <person name="Varghese N."/>
            <person name="Submissions S."/>
        </authorList>
    </citation>
    <scope>NUCLEOTIDE SEQUENCE [LARGE SCALE GENOMIC DNA]</scope>
    <source>
        <strain evidence="8">DSM 17038</strain>
    </source>
</reference>
<evidence type="ECO:0000256" key="3">
    <source>
        <dbReference type="ARBA" id="ARBA00022692"/>
    </source>
</evidence>
<evidence type="ECO:0000256" key="1">
    <source>
        <dbReference type="ARBA" id="ARBA00004141"/>
    </source>
</evidence>
<keyword evidence="8" id="KW-1185">Reference proteome</keyword>